<sequence length="188" mass="20770" precursor="true">MLRLAFIAFLLTVIQIPTVSTADDRGNLLLDVSTNDEPTPIRVVATAAKGELSIQSVSGIGRAVIRRKSQSWPTTVLLRLHLNGLENFRVSNGQVTIGAAVSNASPTKYRVWNEADEATSVTDKDPLWIKIKQPIERPEANLAPRDAEPLEGPGANNVKPFFQIELPPALFKNNPSSLQIEWIDFYRN</sequence>
<dbReference type="OrthoDB" id="282802at2"/>
<evidence type="ECO:0008006" key="4">
    <source>
        <dbReference type="Google" id="ProtNLM"/>
    </source>
</evidence>
<dbReference type="Proteomes" id="UP000320672">
    <property type="component" value="Chromosome"/>
</dbReference>
<protein>
    <recommendedName>
        <fullName evidence="4">Secreted protein</fullName>
    </recommendedName>
</protein>
<feature type="chain" id="PRO_5021935238" description="Secreted protein" evidence="1">
    <location>
        <begin position="23"/>
        <end position="188"/>
    </location>
</feature>
<dbReference type="KEGG" id="rml:FF011L_30750"/>
<dbReference type="RefSeq" id="WP_145352319.1">
    <property type="nucleotide sequence ID" value="NZ_CP036262.1"/>
</dbReference>
<evidence type="ECO:0000256" key="1">
    <source>
        <dbReference type="SAM" id="SignalP"/>
    </source>
</evidence>
<evidence type="ECO:0000313" key="3">
    <source>
        <dbReference type="Proteomes" id="UP000320672"/>
    </source>
</evidence>
<accession>A0A517MHD7</accession>
<dbReference type="EMBL" id="CP036262">
    <property type="protein sequence ID" value="QDS94296.1"/>
    <property type="molecule type" value="Genomic_DNA"/>
</dbReference>
<keyword evidence="3" id="KW-1185">Reference proteome</keyword>
<gene>
    <name evidence="2" type="ORF">FF011L_30750</name>
</gene>
<dbReference type="AlphaFoldDB" id="A0A517MHD7"/>
<keyword evidence="1" id="KW-0732">Signal</keyword>
<reference evidence="2 3" key="1">
    <citation type="submission" date="2019-02" db="EMBL/GenBank/DDBJ databases">
        <title>Deep-cultivation of Planctomycetes and their phenomic and genomic characterization uncovers novel biology.</title>
        <authorList>
            <person name="Wiegand S."/>
            <person name="Jogler M."/>
            <person name="Boedeker C."/>
            <person name="Pinto D."/>
            <person name="Vollmers J."/>
            <person name="Rivas-Marin E."/>
            <person name="Kohn T."/>
            <person name="Peeters S.H."/>
            <person name="Heuer A."/>
            <person name="Rast P."/>
            <person name="Oberbeckmann S."/>
            <person name="Bunk B."/>
            <person name="Jeske O."/>
            <person name="Meyerdierks A."/>
            <person name="Storesund J.E."/>
            <person name="Kallscheuer N."/>
            <person name="Luecker S."/>
            <person name="Lage O.M."/>
            <person name="Pohl T."/>
            <person name="Merkel B.J."/>
            <person name="Hornburger P."/>
            <person name="Mueller R.-W."/>
            <person name="Bruemmer F."/>
            <person name="Labrenz M."/>
            <person name="Spormann A.M."/>
            <person name="Op den Camp H."/>
            <person name="Overmann J."/>
            <person name="Amann R."/>
            <person name="Jetten M.S.M."/>
            <person name="Mascher T."/>
            <person name="Medema M.H."/>
            <person name="Devos D.P."/>
            <person name="Kaster A.-K."/>
            <person name="Ovreas L."/>
            <person name="Rohde M."/>
            <person name="Galperin M.Y."/>
            <person name="Jogler C."/>
        </authorList>
    </citation>
    <scope>NUCLEOTIDE SEQUENCE [LARGE SCALE GENOMIC DNA]</scope>
    <source>
        <strain evidence="2 3">FF011L</strain>
    </source>
</reference>
<organism evidence="2 3">
    <name type="scientific">Roseimaritima multifibrata</name>
    <dbReference type="NCBI Taxonomy" id="1930274"/>
    <lineage>
        <taxon>Bacteria</taxon>
        <taxon>Pseudomonadati</taxon>
        <taxon>Planctomycetota</taxon>
        <taxon>Planctomycetia</taxon>
        <taxon>Pirellulales</taxon>
        <taxon>Pirellulaceae</taxon>
        <taxon>Roseimaritima</taxon>
    </lineage>
</organism>
<name>A0A517MHD7_9BACT</name>
<feature type="signal peptide" evidence="1">
    <location>
        <begin position="1"/>
        <end position="22"/>
    </location>
</feature>
<proteinExistence type="predicted"/>
<evidence type="ECO:0000313" key="2">
    <source>
        <dbReference type="EMBL" id="QDS94296.1"/>
    </source>
</evidence>